<evidence type="ECO:0000313" key="2">
    <source>
        <dbReference type="Proteomes" id="UP000231464"/>
    </source>
</evidence>
<evidence type="ECO:0000313" key="1">
    <source>
        <dbReference type="EMBL" id="PIT89895.1"/>
    </source>
</evidence>
<sequence length="258" mass="30226">MLTLEQIQQQYPENLRVFKRGLLREYLQYKILEIIFASEYVGRISFLGGTALRLIYGNLRFSEDLDFDNFGITEQEFKNLSEKIKIGLELQGLKAEMKVAGKNAYRCNIRLPEILFANKLSAYQEEKILIQVDSFAHNFRYKPDKKNLNKFGMFLEVFVTPTDILLSQKIYASLGRQRAKGRDFYDIVFLLAFTKPNYEYLKEKVGIDNPKELKEKFLLLDGGFDFEELARDVEPFLFSPSDSKRVKLFIDYIKQAEL</sequence>
<dbReference type="EMBL" id="PFBP01000023">
    <property type="protein sequence ID" value="PIT89895.1"/>
    <property type="molecule type" value="Genomic_DNA"/>
</dbReference>
<accession>A0A2M6WB40</accession>
<dbReference type="Gene3D" id="3.10.450.620">
    <property type="entry name" value="JHP933, nucleotidyltransferase-like core domain"/>
    <property type="match status" value="1"/>
</dbReference>
<comment type="caution">
    <text evidence="1">The sequence shown here is derived from an EMBL/GenBank/DDBJ whole genome shotgun (WGS) entry which is preliminary data.</text>
</comment>
<dbReference type="InterPro" id="IPR014942">
    <property type="entry name" value="AbiEii"/>
</dbReference>
<proteinExistence type="predicted"/>
<gene>
    <name evidence="1" type="ORF">COU23_01485</name>
</gene>
<organism evidence="1 2">
    <name type="scientific">Candidatus Kuenenbacteria bacterium CG10_big_fil_rev_8_21_14_0_10_36_11</name>
    <dbReference type="NCBI Taxonomy" id="1974618"/>
    <lineage>
        <taxon>Bacteria</taxon>
        <taxon>Candidatus Kueneniibacteriota</taxon>
    </lineage>
</organism>
<name>A0A2M6WB40_9BACT</name>
<dbReference type="Pfam" id="PF08843">
    <property type="entry name" value="AbiEii"/>
    <property type="match status" value="1"/>
</dbReference>
<dbReference type="Proteomes" id="UP000231464">
    <property type="component" value="Unassembled WGS sequence"/>
</dbReference>
<reference evidence="2" key="1">
    <citation type="submission" date="2017-09" db="EMBL/GenBank/DDBJ databases">
        <title>Depth-based differentiation of microbial function through sediment-hosted aquifers and enrichment of novel symbionts in the deep terrestrial subsurface.</title>
        <authorList>
            <person name="Probst A.J."/>
            <person name="Ladd B."/>
            <person name="Jarett J.K."/>
            <person name="Geller-Mcgrath D.E."/>
            <person name="Sieber C.M.K."/>
            <person name="Emerson J.B."/>
            <person name="Anantharaman K."/>
            <person name="Thomas B.C."/>
            <person name="Malmstrom R."/>
            <person name="Stieglmeier M."/>
            <person name="Klingl A."/>
            <person name="Woyke T."/>
            <person name="Ryan C.M."/>
            <person name="Banfield J.F."/>
        </authorList>
    </citation>
    <scope>NUCLEOTIDE SEQUENCE [LARGE SCALE GENOMIC DNA]</scope>
</reference>
<dbReference type="AlphaFoldDB" id="A0A2M6WB40"/>
<protein>
    <recommendedName>
        <fullName evidence="3">Nucleotidyl transferase AbiEii/AbiGii toxin family protein</fullName>
    </recommendedName>
</protein>
<evidence type="ECO:0008006" key="3">
    <source>
        <dbReference type="Google" id="ProtNLM"/>
    </source>
</evidence>